<dbReference type="InterPro" id="IPR011251">
    <property type="entry name" value="Luciferase-like_dom"/>
</dbReference>
<gene>
    <name evidence="6" type="ORF">F4553_002954</name>
</gene>
<dbReference type="EMBL" id="JACHMN010000002">
    <property type="protein sequence ID" value="MBB5869575.1"/>
    <property type="molecule type" value="Genomic_DNA"/>
</dbReference>
<protein>
    <submittedName>
        <fullName evidence="6">Alkanesulfonate monooxygenase SsuD/methylene tetrahydromethanopterin reductase-like flavin-dependent oxidoreductase (Luciferase family)</fullName>
    </submittedName>
</protein>
<dbReference type="Pfam" id="PF00296">
    <property type="entry name" value="Bac_luciferase"/>
    <property type="match status" value="1"/>
</dbReference>
<keyword evidence="7" id="KW-1185">Reference proteome</keyword>
<name>A0A841BPG8_9ACTN</name>
<keyword evidence="1" id="KW-0285">Flavoprotein</keyword>
<dbReference type="AlphaFoldDB" id="A0A841BPG8"/>
<dbReference type="Proteomes" id="UP000587527">
    <property type="component" value="Unassembled WGS sequence"/>
</dbReference>
<sequence length="290" mass="31867">MRFGICILPDQPWSVARRRWERAEELGFDHAWTYDHLGWRDLVDGPWFDAVPTLTAAAQVTSRIRLGTMVASPNFRHPVHFAREVLALDDISGGRITLGVGAGGVSFDARVLGLPELTLRQRVDRFAEFVELLDLMLRTDHVTWQGDYYAAVDARTLPGCVQAPRVPFVMAANGPRSIALAAKLGQGWVTAGVTSDDQEQWWRSVAESSQRFDDALAAAGRDPATVTKHLSLDSGPTFSLVSVDFFAEAAGRAAELGFTDVMTHWPRESSWYAGSEAVLDKVAAEVLNAK</sequence>
<dbReference type="PANTHER" id="PTHR42847:SF4">
    <property type="entry name" value="ALKANESULFONATE MONOOXYGENASE-RELATED"/>
    <property type="match status" value="1"/>
</dbReference>
<comment type="caution">
    <text evidence="6">The sequence shown here is derived from an EMBL/GenBank/DDBJ whole genome shotgun (WGS) entry which is preliminary data.</text>
</comment>
<evidence type="ECO:0000259" key="5">
    <source>
        <dbReference type="Pfam" id="PF00296"/>
    </source>
</evidence>
<evidence type="ECO:0000313" key="6">
    <source>
        <dbReference type="EMBL" id="MBB5869575.1"/>
    </source>
</evidence>
<dbReference type="Gene3D" id="3.20.20.30">
    <property type="entry name" value="Luciferase-like domain"/>
    <property type="match status" value="1"/>
</dbReference>
<keyword evidence="4 6" id="KW-0503">Monooxygenase</keyword>
<evidence type="ECO:0000256" key="2">
    <source>
        <dbReference type="ARBA" id="ARBA00022643"/>
    </source>
</evidence>
<evidence type="ECO:0000256" key="3">
    <source>
        <dbReference type="ARBA" id="ARBA00023002"/>
    </source>
</evidence>
<dbReference type="GO" id="GO:0046306">
    <property type="term" value="P:alkanesulfonate catabolic process"/>
    <property type="evidence" value="ECO:0007669"/>
    <property type="project" value="TreeGrafter"/>
</dbReference>
<dbReference type="GO" id="GO:0008726">
    <property type="term" value="F:alkanesulfonate monooxygenase activity"/>
    <property type="evidence" value="ECO:0007669"/>
    <property type="project" value="TreeGrafter"/>
</dbReference>
<proteinExistence type="predicted"/>
<dbReference type="InterPro" id="IPR036661">
    <property type="entry name" value="Luciferase-like_sf"/>
</dbReference>
<feature type="domain" description="Luciferase-like" evidence="5">
    <location>
        <begin position="1"/>
        <end position="227"/>
    </location>
</feature>
<dbReference type="SUPFAM" id="SSF51679">
    <property type="entry name" value="Bacterial luciferase-like"/>
    <property type="match status" value="1"/>
</dbReference>
<keyword evidence="3" id="KW-0560">Oxidoreductase</keyword>
<evidence type="ECO:0000256" key="1">
    <source>
        <dbReference type="ARBA" id="ARBA00022630"/>
    </source>
</evidence>
<keyword evidence="2" id="KW-0288">FMN</keyword>
<organism evidence="6 7">
    <name type="scientific">Allocatelliglobosispora scoriae</name>
    <dbReference type="NCBI Taxonomy" id="643052"/>
    <lineage>
        <taxon>Bacteria</taxon>
        <taxon>Bacillati</taxon>
        <taxon>Actinomycetota</taxon>
        <taxon>Actinomycetes</taxon>
        <taxon>Micromonosporales</taxon>
        <taxon>Micromonosporaceae</taxon>
        <taxon>Allocatelliglobosispora</taxon>
    </lineage>
</organism>
<evidence type="ECO:0000313" key="7">
    <source>
        <dbReference type="Proteomes" id="UP000587527"/>
    </source>
</evidence>
<dbReference type="RefSeq" id="WP_184836288.1">
    <property type="nucleotide sequence ID" value="NZ_JACHMN010000002.1"/>
</dbReference>
<reference evidence="6 7" key="1">
    <citation type="submission" date="2020-08" db="EMBL/GenBank/DDBJ databases">
        <title>Sequencing the genomes of 1000 actinobacteria strains.</title>
        <authorList>
            <person name="Klenk H.-P."/>
        </authorList>
    </citation>
    <scope>NUCLEOTIDE SEQUENCE [LARGE SCALE GENOMIC DNA]</scope>
    <source>
        <strain evidence="6 7">DSM 45362</strain>
    </source>
</reference>
<dbReference type="InterPro" id="IPR050172">
    <property type="entry name" value="SsuD_RutA_monooxygenase"/>
</dbReference>
<accession>A0A841BPG8</accession>
<dbReference type="PANTHER" id="PTHR42847">
    <property type="entry name" value="ALKANESULFONATE MONOOXYGENASE"/>
    <property type="match status" value="1"/>
</dbReference>
<evidence type="ECO:0000256" key="4">
    <source>
        <dbReference type="ARBA" id="ARBA00023033"/>
    </source>
</evidence>